<organism evidence="4 5">
    <name type="scientific">Acacia crassicarpa</name>
    <name type="common">northern wattle</name>
    <dbReference type="NCBI Taxonomy" id="499986"/>
    <lineage>
        <taxon>Eukaryota</taxon>
        <taxon>Viridiplantae</taxon>
        <taxon>Streptophyta</taxon>
        <taxon>Embryophyta</taxon>
        <taxon>Tracheophyta</taxon>
        <taxon>Spermatophyta</taxon>
        <taxon>Magnoliopsida</taxon>
        <taxon>eudicotyledons</taxon>
        <taxon>Gunneridae</taxon>
        <taxon>Pentapetalae</taxon>
        <taxon>rosids</taxon>
        <taxon>fabids</taxon>
        <taxon>Fabales</taxon>
        <taxon>Fabaceae</taxon>
        <taxon>Caesalpinioideae</taxon>
        <taxon>mimosoid clade</taxon>
        <taxon>Acacieae</taxon>
        <taxon>Acacia</taxon>
    </lineage>
</organism>
<keyword evidence="5" id="KW-1185">Reference proteome</keyword>
<dbReference type="InterPro" id="IPR040256">
    <property type="entry name" value="At4g02000-like"/>
</dbReference>
<feature type="region of interest" description="Disordered" evidence="2">
    <location>
        <begin position="447"/>
        <end position="478"/>
    </location>
</feature>
<sequence length="515" mass="58007">MEVAQISSPLVWKEAIADRILVGKVLSSKLYTRAAIELILQKAWNLPSGFSVTEITGSALLFKFSDVDEYYRILRGRPWTVNGCLLNLLERSKFNSCDEMDFGRCPVWVQIHNVPMEAMCLKNVVTIAGYVGEVVMAEDPYCNGRITRSFLRARVVLDLRASLAYGFWLPKPDGRQVWISIRYEKLQNLCYNCGKIGHDNRTCRVEKLMSVANPNSPRYGDWLTTTSCRSWDEAVEVVCQDWGEAAYARRKKEEAILRRKSAHKQCEDSDQSHAEVDLFCIRVNKEPLEVSEATVLKDKGERNWKWDDNEDEVVGKVERRRQGQMQPEEVPEVCVVSGVQLDVNATKGEAFQSVKMTSDSPIKDRNPKQLADPSGFDNKENSLAMVLYNGQIISDVICGISGLGLKRRADEELILTEQKRRKLDQLKQSPKLAISVYADSLRKTKARARRIGKKRGRGSKMQEADSIISQDADTGSLEEPFSEAQGFIFKAGRGRAVKNISEGAGGWPITATEQP</sequence>
<dbReference type="GO" id="GO:0008270">
    <property type="term" value="F:zinc ion binding"/>
    <property type="evidence" value="ECO:0007669"/>
    <property type="project" value="UniProtKB-KW"/>
</dbReference>
<evidence type="ECO:0000313" key="5">
    <source>
        <dbReference type="Proteomes" id="UP001293593"/>
    </source>
</evidence>
<dbReference type="GO" id="GO:0003676">
    <property type="term" value="F:nucleic acid binding"/>
    <property type="evidence" value="ECO:0007669"/>
    <property type="project" value="InterPro"/>
</dbReference>
<evidence type="ECO:0000256" key="1">
    <source>
        <dbReference type="PROSITE-ProRule" id="PRU00047"/>
    </source>
</evidence>
<dbReference type="Pfam" id="PF14111">
    <property type="entry name" value="DUF4283"/>
    <property type="match status" value="1"/>
</dbReference>
<name>A0AAE1MW21_9FABA</name>
<dbReference type="InterPro" id="IPR025836">
    <property type="entry name" value="Zn_knuckle_CX2CX4HX4C"/>
</dbReference>
<dbReference type="InterPro" id="IPR001878">
    <property type="entry name" value="Znf_CCHC"/>
</dbReference>
<feature type="compositionally biased region" description="Basic residues" evidence="2">
    <location>
        <begin position="447"/>
        <end position="458"/>
    </location>
</feature>
<keyword evidence="1" id="KW-0863">Zinc-finger</keyword>
<dbReference type="InterPro" id="IPR025558">
    <property type="entry name" value="DUF4283"/>
</dbReference>
<dbReference type="PANTHER" id="PTHR31286:SF178">
    <property type="entry name" value="DUF4283 DOMAIN-CONTAINING PROTEIN"/>
    <property type="match status" value="1"/>
</dbReference>
<feature type="domain" description="CCHC-type" evidence="3">
    <location>
        <begin position="190"/>
        <end position="204"/>
    </location>
</feature>
<keyword evidence="1" id="KW-0479">Metal-binding</keyword>
<comment type="caution">
    <text evidence="4">The sequence shown here is derived from an EMBL/GenBank/DDBJ whole genome shotgun (WGS) entry which is preliminary data.</text>
</comment>
<keyword evidence="1" id="KW-0862">Zinc</keyword>
<feature type="region of interest" description="Disordered" evidence="2">
    <location>
        <begin position="355"/>
        <end position="376"/>
    </location>
</feature>
<protein>
    <recommendedName>
        <fullName evidence="3">CCHC-type domain-containing protein</fullName>
    </recommendedName>
</protein>
<evidence type="ECO:0000313" key="4">
    <source>
        <dbReference type="EMBL" id="KAK4278296.1"/>
    </source>
</evidence>
<gene>
    <name evidence="4" type="ORF">QN277_016161</name>
</gene>
<dbReference type="Proteomes" id="UP001293593">
    <property type="component" value="Unassembled WGS sequence"/>
</dbReference>
<reference evidence="4" key="1">
    <citation type="submission" date="2023-10" db="EMBL/GenBank/DDBJ databases">
        <title>Chromosome-level genome of the transformable northern wattle, Acacia crassicarpa.</title>
        <authorList>
            <person name="Massaro I."/>
            <person name="Sinha N.R."/>
            <person name="Poethig S."/>
            <person name="Leichty A.R."/>
        </authorList>
    </citation>
    <scope>NUCLEOTIDE SEQUENCE</scope>
    <source>
        <strain evidence="4">Acra3RX</strain>
        <tissue evidence="4">Leaf</tissue>
    </source>
</reference>
<evidence type="ECO:0000256" key="2">
    <source>
        <dbReference type="SAM" id="MobiDB-lite"/>
    </source>
</evidence>
<dbReference type="PROSITE" id="PS50158">
    <property type="entry name" value="ZF_CCHC"/>
    <property type="match status" value="1"/>
</dbReference>
<dbReference type="AlphaFoldDB" id="A0AAE1MW21"/>
<accession>A0AAE1MW21</accession>
<dbReference type="PANTHER" id="PTHR31286">
    <property type="entry name" value="GLYCINE-RICH CELL WALL STRUCTURAL PROTEIN 1.8-LIKE"/>
    <property type="match status" value="1"/>
</dbReference>
<proteinExistence type="predicted"/>
<dbReference type="Pfam" id="PF14392">
    <property type="entry name" value="zf-CCHC_4"/>
    <property type="match status" value="1"/>
</dbReference>
<evidence type="ECO:0000259" key="3">
    <source>
        <dbReference type="PROSITE" id="PS50158"/>
    </source>
</evidence>
<dbReference type="EMBL" id="JAWXYG010000003">
    <property type="protein sequence ID" value="KAK4278296.1"/>
    <property type="molecule type" value="Genomic_DNA"/>
</dbReference>